<name>A0ABP3WVU6_9ALTE</name>
<dbReference type="EMBL" id="BAAAFD010000006">
    <property type="protein sequence ID" value="GAA0857450.1"/>
    <property type="molecule type" value="Genomic_DNA"/>
</dbReference>
<keyword evidence="2" id="KW-0326">Glycosidase</keyword>
<dbReference type="GO" id="GO:0016787">
    <property type="term" value="F:hydrolase activity"/>
    <property type="evidence" value="ECO:0007669"/>
    <property type="project" value="UniProtKB-KW"/>
</dbReference>
<feature type="domain" description="Glycosyl hydrolase family 13 catalytic" evidence="3">
    <location>
        <begin position="95"/>
        <end position="492"/>
    </location>
</feature>
<dbReference type="SMART" id="SM00642">
    <property type="entry name" value="Aamy"/>
    <property type="match status" value="1"/>
</dbReference>
<comment type="caution">
    <text evidence="4">The sequence shown here is derived from an EMBL/GenBank/DDBJ whole genome shotgun (WGS) entry which is preliminary data.</text>
</comment>
<gene>
    <name evidence="4" type="ORF">GCM10009114_23310</name>
</gene>
<dbReference type="InterPro" id="IPR014756">
    <property type="entry name" value="Ig_E-set"/>
</dbReference>
<dbReference type="InterPro" id="IPR015171">
    <property type="entry name" value="Cyc-maltodext_N"/>
</dbReference>
<dbReference type="InterPro" id="IPR006047">
    <property type="entry name" value="GH13_cat_dom"/>
</dbReference>
<dbReference type="Proteomes" id="UP001500359">
    <property type="component" value="Unassembled WGS sequence"/>
</dbReference>
<dbReference type="PANTHER" id="PTHR10357">
    <property type="entry name" value="ALPHA-AMYLASE FAMILY MEMBER"/>
    <property type="match status" value="1"/>
</dbReference>
<dbReference type="Gene3D" id="2.60.40.10">
    <property type="entry name" value="Immunoglobulins"/>
    <property type="match status" value="1"/>
</dbReference>
<dbReference type="CDD" id="cd11340">
    <property type="entry name" value="AmyAc_bac_CMD_like_3"/>
    <property type="match status" value="1"/>
</dbReference>
<organism evidence="4 5">
    <name type="scientific">Aliiglaciecola litoralis</name>
    <dbReference type="NCBI Taxonomy" id="582857"/>
    <lineage>
        <taxon>Bacteria</taxon>
        <taxon>Pseudomonadati</taxon>
        <taxon>Pseudomonadota</taxon>
        <taxon>Gammaproteobacteria</taxon>
        <taxon>Alteromonadales</taxon>
        <taxon>Alteromonadaceae</taxon>
        <taxon>Aliiglaciecola</taxon>
    </lineage>
</organism>
<dbReference type="InterPro" id="IPR017853">
    <property type="entry name" value="GH"/>
</dbReference>
<keyword evidence="5" id="KW-1185">Reference proteome</keyword>
<dbReference type="Pfam" id="PF10438">
    <property type="entry name" value="Cyc-maltodext_C"/>
    <property type="match status" value="1"/>
</dbReference>
<keyword evidence="1 4" id="KW-0378">Hydrolase</keyword>
<dbReference type="PANTHER" id="PTHR10357:SF210">
    <property type="entry name" value="MALTODEXTRIN GLUCOSIDASE"/>
    <property type="match status" value="1"/>
</dbReference>
<dbReference type="Pfam" id="PF09087">
    <property type="entry name" value="Cyc-maltodext_N"/>
    <property type="match status" value="1"/>
</dbReference>
<sequence>MVNPKLQLMVHADNIATSSPQLSYSGVTIESVQRTDNENYLFINLLLDKDVKPGIFEIAFKHGEKTISSYTYELKARKPNSAQRQGFSSKDVVYLITPDRFANGDPSNDSIDGLKEGVNRLSKGGRHGGDLQGIIDNLDYITDMGFTQIWTMPIMENDMQTHSYHGYSTTDYYRVDPRYGSNELYVELSEKAAGQGIGIIQDVILNHIGSEHWWMKDKPSADWINNNGEFSPTSHMRESLHDPHAVKSDITRFNDGWFVPTMPDLNQRNPLLATYLIQNSIWWVEYAQLSGLRVDTYSYSDMRFLSNWTRQIMQEYPNLNVVGEEWSVNPSITSFWQKGSVRHSDYQSWLPSVMDFPTQVKLINALTKPKSWATGLRELYESLASDFVYGDPYNLVVFADNHDMSRIFSQLDEDLDLFKMAMSYVLTTRGIPQVFYGTEILMANPGTEDHGIIRSDFPGGWQDDSSSGFSGKGLSEQQIQIQGFFRKLLNWRKSSTAITQGKLAHYTPQNGLYVYFRYTQEQRVMVILNKNDSITDLPLERYTEMLNGAKTAKNVLTDQHISLGQALSIAAKSALILELQ</sequence>
<dbReference type="InterPro" id="IPR019492">
    <property type="entry name" value="Cyclo-malto-dextrinase_C"/>
</dbReference>
<accession>A0ABP3WVU6</accession>
<dbReference type="SUPFAM" id="SSF51011">
    <property type="entry name" value="Glycosyl hydrolase domain"/>
    <property type="match status" value="1"/>
</dbReference>
<evidence type="ECO:0000259" key="3">
    <source>
        <dbReference type="SMART" id="SM00642"/>
    </source>
</evidence>
<dbReference type="SUPFAM" id="SSF51445">
    <property type="entry name" value="(Trans)glycosidases"/>
    <property type="match status" value="1"/>
</dbReference>
<proteinExistence type="predicted"/>
<reference evidence="5" key="1">
    <citation type="journal article" date="2019" name="Int. J. Syst. Evol. Microbiol.">
        <title>The Global Catalogue of Microorganisms (GCM) 10K type strain sequencing project: providing services to taxonomists for standard genome sequencing and annotation.</title>
        <authorList>
            <consortium name="The Broad Institute Genomics Platform"/>
            <consortium name="The Broad Institute Genome Sequencing Center for Infectious Disease"/>
            <person name="Wu L."/>
            <person name="Ma J."/>
        </authorList>
    </citation>
    <scope>NUCLEOTIDE SEQUENCE [LARGE SCALE GENOMIC DNA]</scope>
    <source>
        <strain evidence="5">JCM 15896</strain>
    </source>
</reference>
<dbReference type="Gene3D" id="2.60.40.1180">
    <property type="entry name" value="Golgi alpha-mannosidase II"/>
    <property type="match status" value="1"/>
</dbReference>
<dbReference type="Gene3D" id="3.20.20.80">
    <property type="entry name" value="Glycosidases"/>
    <property type="match status" value="1"/>
</dbReference>
<evidence type="ECO:0000256" key="2">
    <source>
        <dbReference type="ARBA" id="ARBA00023295"/>
    </source>
</evidence>
<dbReference type="InterPro" id="IPR013780">
    <property type="entry name" value="Glyco_hydro_b"/>
</dbReference>
<evidence type="ECO:0000313" key="4">
    <source>
        <dbReference type="EMBL" id="GAA0857450.1"/>
    </source>
</evidence>
<dbReference type="InterPro" id="IPR013783">
    <property type="entry name" value="Ig-like_fold"/>
</dbReference>
<dbReference type="Pfam" id="PF00128">
    <property type="entry name" value="Alpha-amylase"/>
    <property type="match status" value="1"/>
</dbReference>
<protein>
    <submittedName>
        <fullName evidence="4">Glycoside hydrolase family 13 protein</fullName>
    </submittedName>
</protein>
<evidence type="ECO:0000313" key="5">
    <source>
        <dbReference type="Proteomes" id="UP001500359"/>
    </source>
</evidence>
<dbReference type="RefSeq" id="WP_425542569.1">
    <property type="nucleotide sequence ID" value="NZ_BAAAFD010000006.1"/>
</dbReference>
<dbReference type="SUPFAM" id="SSF81296">
    <property type="entry name" value="E set domains"/>
    <property type="match status" value="1"/>
</dbReference>
<evidence type="ECO:0000256" key="1">
    <source>
        <dbReference type="ARBA" id="ARBA00022801"/>
    </source>
</evidence>